<proteinExistence type="predicted"/>
<dbReference type="EMBL" id="VCLA01000150">
    <property type="protein sequence ID" value="MQT02293.1"/>
    <property type="molecule type" value="Genomic_DNA"/>
</dbReference>
<evidence type="ECO:0000313" key="2">
    <source>
        <dbReference type="Proteomes" id="UP000419138"/>
    </source>
</evidence>
<organism evidence="1 2">
    <name type="scientific">Streptomyces jumonjinensis</name>
    <dbReference type="NCBI Taxonomy" id="1945"/>
    <lineage>
        <taxon>Bacteria</taxon>
        <taxon>Bacillati</taxon>
        <taxon>Actinomycetota</taxon>
        <taxon>Actinomycetes</taxon>
        <taxon>Kitasatosporales</taxon>
        <taxon>Streptomycetaceae</taxon>
        <taxon>Streptomyces</taxon>
    </lineage>
</organism>
<keyword evidence="2" id="KW-1185">Reference proteome</keyword>
<name>A0A646KJA0_STRJU</name>
<comment type="caution">
    <text evidence="1">The sequence shown here is derived from an EMBL/GenBank/DDBJ whole genome shotgun (WGS) entry which is preliminary data.</text>
</comment>
<dbReference type="RefSeq" id="WP_153480466.1">
    <property type="nucleotide sequence ID" value="NZ_JBEPDZ010000005.1"/>
</dbReference>
<reference evidence="1 2" key="1">
    <citation type="submission" date="2019-05" db="EMBL/GenBank/DDBJ databases">
        <title>Comparative genomics and metabolomics analyses of clavulanic acid producing Streptomyces species provides insight into specialized metabolism and evolution of beta-lactam biosynthetic gene clusters.</title>
        <authorList>
            <person name="Moore M.A."/>
            <person name="Cruz-Morales P."/>
            <person name="Barona Gomez F."/>
            <person name="Kapil T."/>
        </authorList>
    </citation>
    <scope>NUCLEOTIDE SEQUENCE [LARGE SCALE GENOMIC DNA]</scope>
    <source>
        <strain evidence="1 2">NRRL 5741</strain>
    </source>
</reference>
<gene>
    <name evidence="1" type="ORF">FF041_19415</name>
</gene>
<sequence length="38" mass="3992">MGHDRGGVGRIDTGRAHSARVYDYGLGGSMYGAVARKP</sequence>
<evidence type="ECO:0000313" key="1">
    <source>
        <dbReference type="EMBL" id="MQT02293.1"/>
    </source>
</evidence>
<dbReference type="AlphaFoldDB" id="A0A646KJA0"/>
<dbReference type="Proteomes" id="UP000419138">
    <property type="component" value="Unassembled WGS sequence"/>
</dbReference>
<protein>
    <submittedName>
        <fullName evidence="1">Uncharacterized protein</fullName>
    </submittedName>
</protein>
<accession>A0A646KJA0</accession>